<proteinExistence type="predicted"/>
<keyword evidence="1" id="KW-0812">Transmembrane</keyword>
<reference evidence="3 4" key="1">
    <citation type="submission" date="2016-10" db="EMBL/GenBank/DDBJ databases">
        <authorList>
            <person name="de Groot N.N."/>
        </authorList>
    </citation>
    <scope>NUCLEOTIDE SEQUENCE [LARGE SCALE GENOMIC DNA]</scope>
    <source>
        <strain evidence="3 4">DSM 43019</strain>
    </source>
</reference>
<dbReference type="Proteomes" id="UP000199645">
    <property type="component" value="Unassembled WGS sequence"/>
</dbReference>
<dbReference type="EMBL" id="FONV01000007">
    <property type="protein sequence ID" value="SFF21720.1"/>
    <property type="molecule type" value="Genomic_DNA"/>
</dbReference>
<evidence type="ECO:0000313" key="4">
    <source>
        <dbReference type="Proteomes" id="UP000199645"/>
    </source>
</evidence>
<evidence type="ECO:0000256" key="2">
    <source>
        <dbReference type="SAM" id="SignalP"/>
    </source>
</evidence>
<keyword evidence="1" id="KW-1133">Transmembrane helix</keyword>
<sequence>MRRVAVVLALALAGLWIASPASAFAHNAVHNPALHTLLDGLTLLVASAPVWTALLWSGGRRWQLAALIGVVQIPVAIIGFVPIVDPYLHLTLFVIALGLTAVSLRVVRGQARAAATAVSQTR</sequence>
<evidence type="ECO:0008006" key="5">
    <source>
        <dbReference type="Google" id="ProtNLM"/>
    </source>
</evidence>
<evidence type="ECO:0000256" key="1">
    <source>
        <dbReference type="SAM" id="Phobius"/>
    </source>
</evidence>
<feature type="chain" id="PRO_5039353649" description="Low temperature requirement A protein (LtrA)" evidence="2">
    <location>
        <begin position="26"/>
        <end position="122"/>
    </location>
</feature>
<dbReference type="STRING" id="35752.SAMN05421541_107240"/>
<dbReference type="AlphaFoldDB" id="A0A1I2GX61"/>
<protein>
    <recommendedName>
        <fullName evidence="5">Low temperature requirement A protein (LtrA)</fullName>
    </recommendedName>
</protein>
<dbReference type="RefSeq" id="WP_093616687.1">
    <property type="nucleotide sequence ID" value="NZ_BOMT01000043.1"/>
</dbReference>
<name>A0A1I2GX61_9ACTN</name>
<accession>A0A1I2GX61</accession>
<gene>
    <name evidence="3" type="ORF">SAMN05421541_107240</name>
</gene>
<feature type="signal peptide" evidence="2">
    <location>
        <begin position="1"/>
        <end position="25"/>
    </location>
</feature>
<dbReference type="OrthoDB" id="3297195at2"/>
<keyword evidence="4" id="KW-1185">Reference proteome</keyword>
<keyword evidence="2" id="KW-0732">Signal</keyword>
<keyword evidence="1" id="KW-0472">Membrane</keyword>
<feature type="transmembrane region" description="Helical" evidence="1">
    <location>
        <begin position="64"/>
        <end position="81"/>
    </location>
</feature>
<evidence type="ECO:0000313" key="3">
    <source>
        <dbReference type="EMBL" id="SFF21720.1"/>
    </source>
</evidence>
<feature type="transmembrane region" description="Helical" evidence="1">
    <location>
        <begin position="41"/>
        <end position="57"/>
    </location>
</feature>
<organism evidence="3 4">
    <name type="scientific">Actinoplanes philippinensis</name>
    <dbReference type="NCBI Taxonomy" id="35752"/>
    <lineage>
        <taxon>Bacteria</taxon>
        <taxon>Bacillati</taxon>
        <taxon>Actinomycetota</taxon>
        <taxon>Actinomycetes</taxon>
        <taxon>Micromonosporales</taxon>
        <taxon>Micromonosporaceae</taxon>
        <taxon>Actinoplanes</taxon>
    </lineage>
</organism>
<feature type="transmembrane region" description="Helical" evidence="1">
    <location>
        <begin position="87"/>
        <end position="107"/>
    </location>
</feature>